<dbReference type="GO" id="GO:0004177">
    <property type="term" value="F:aminopeptidase activity"/>
    <property type="evidence" value="ECO:0007669"/>
    <property type="project" value="TreeGrafter"/>
</dbReference>
<comment type="similarity">
    <text evidence="1">Belongs to the peptidase S58 family.</text>
</comment>
<gene>
    <name evidence="2" type="ORF">E6H05_00110</name>
</gene>
<dbReference type="Pfam" id="PF03576">
    <property type="entry name" value="Peptidase_S58"/>
    <property type="match status" value="1"/>
</dbReference>
<reference evidence="2 3" key="1">
    <citation type="journal article" date="2019" name="Nat. Microbiol.">
        <title>Mediterranean grassland soil C-N compound turnover is dependent on rainfall and depth, and is mediated by genomically divergent microorganisms.</title>
        <authorList>
            <person name="Diamond S."/>
            <person name="Andeer P.F."/>
            <person name="Li Z."/>
            <person name="Crits-Christoph A."/>
            <person name="Burstein D."/>
            <person name="Anantharaman K."/>
            <person name="Lane K.R."/>
            <person name="Thomas B.C."/>
            <person name="Pan C."/>
            <person name="Northen T.R."/>
            <person name="Banfield J.F."/>
        </authorList>
    </citation>
    <scope>NUCLEOTIDE SEQUENCE [LARGE SCALE GENOMIC DNA]</scope>
    <source>
        <strain evidence="2">NP_8</strain>
    </source>
</reference>
<dbReference type="PANTHER" id="PTHR36512:SF3">
    <property type="entry name" value="BLR5678 PROTEIN"/>
    <property type="match status" value="1"/>
</dbReference>
<dbReference type="InterPro" id="IPR016117">
    <property type="entry name" value="ArgJ-like_dom_sf"/>
</dbReference>
<dbReference type="EMBL" id="VBAP01000001">
    <property type="protein sequence ID" value="TMI77416.1"/>
    <property type="molecule type" value="Genomic_DNA"/>
</dbReference>
<name>A0A537J2Z6_9BACT</name>
<dbReference type="AlphaFoldDB" id="A0A537J2Z6"/>
<dbReference type="SUPFAM" id="SSF56266">
    <property type="entry name" value="DmpA/ArgJ-like"/>
    <property type="match status" value="1"/>
</dbReference>
<dbReference type="PANTHER" id="PTHR36512">
    <property type="entry name" value="D-AMINOPEPTIDASE"/>
    <property type="match status" value="1"/>
</dbReference>
<accession>A0A537J2Z6</accession>
<protein>
    <submittedName>
        <fullName evidence="2">P1 family peptidase</fullName>
    </submittedName>
</protein>
<proteinExistence type="inferred from homology"/>
<evidence type="ECO:0000256" key="1">
    <source>
        <dbReference type="ARBA" id="ARBA00007068"/>
    </source>
</evidence>
<organism evidence="2 3">
    <name type="scientific">Candidatus Segetimicrobium genomatis</name>
    <dbReference type="NCBI Taxonomy" id="2569760"/>
    <lineage>
        <taxon>Bacteria</taxon>
        <taxon>Bacillati</taxon>
        <taxon>Candidatus Sysuimicrobiota</taxon>
        <taxon>Candidatus Sysuimicrobiia</taxon>
        <taxon>Candidatus Sysuimicrobiales</taxon>
        <taxon>Candidatus Segetimicrobiaceae</taxon>
        <taxon>Candidatus Segetimicrobium</taxon>
    </lineage>
</organism>
<sequence>MPRASDFFPLGRLRVGPSGAMTDVPGVRVGHASLRSGALRTGVTAVLPHGRNLYREKVTAAGAVLNGYGKSIGLLQVEELGSVETPILITSTLNVPRVADALISYMLTQDDTIGDAETVNPVVLECFDGYLSDARARAVGERETSEAIRSASDGRVAEGCVGAGVGMRCQGFKSGIGTSSRLAGESGYTVGVLAVPNFGFPGDLVIAGVPVGKELAAVGQPSERGSCIFVVATDAPLTSIDLRRLAWRCFLGMARTGAISGHTSGDLAVAFSTNPRQERQERAVLNGLFRATVEASEEAILNALFAAETTEGRDGHVMPALPIPEVVMILRRHGVAVREVGQGN</sequence>
<evidence type="ECO:0000313" key="3">
    <source>
        <dbReference type="Proteomes" id="UP000318834"/>
    </source>
</evidence>
<dbReference type="CDD" id="cd02253">
    <property type="entry name" value="DmpA"/>
    <property type="match status" value="1"/>
</dbReference>
<dbReference type="Gene3D" id="3.60.70.12">
    <property type="entry name" value="L-amino peptidase D-ALA esterase/amidase"/>
    <property type="match status" value="1"/>
</dbReference>
<dbReference type="Proteomes" id="UP000318834">
    <property type="component" value="Unassembled WGS sequence"/>
</dbReference>
<dbReference type="InterPro" id="IPR005321">
    <property type="entry name" value="Peptidase_S58_DmpA"/>
</dbReference>
<comment type="caution">
    <text evidence="2">The sequence shown here is derived from an EMBL/GenBank/DDBJ whole genome shotgun (WGS) entry which is preliminary data.</text>
</comment>
<evidence type="ECO:0000313" key="2">
    <source>
        <dbReference type="EMBL" id="TMI77416.1"/>
    </source>
</evidence>